<evidence type="ECO:0000313" key="8">
    <source>
        <dbReference type="Proteomes" id="UP000466345"/>
    </source>
</evidence>
<sequence>MQELNQPTTVVHAATVAVDVPGEPVVLMPALLHYDRADPYAVLLSLGAPETEPVDWVFARSLLAEGMRRPSGVGRVLVNPPHRCHRDSVRIVVRSAHRAALIEVRTTDVREFLRRSYALVPDGKEYIDVDGALAVLMDSCD</sequence>
<dbReference type="RefSeq" id="WP_153455299.1">
    <property type="nucleotide sequence ID" value="NZ_WEGJ01000022.1"/>
</dbReference>
<comment type="similarity">
    <text evidence="2">Belongs to the SsgA family.</text>
</comment>
<protein>
    <submittedName>
        <fullName evidence="7">Sporulation-specific cell division protein SsgB</fullName>
    </submittedName>
</protein>
<evidence type="ECO:0000256" key="6">
    <source>
        <dbReference type="ARBA" id="ARBA00023306"/>
    </source>
</evidence>
<dbReference type="GO" id="GO:0000917">
    <property type="term" value="P:division septum assembly"/>
    <property type="evidence" value="ECO:0007669"/>
    <property type="project" value="UniProtKB-KW"/>
</dbReference>
<dbReference type="AlphaFoldDB" id="A0A7K0CM12"/>
<dbReference type="OrthoDB" id="4222637at2"/>
<organism evidence="7 8">
    <name type="scientific">Streptomyces smaragdinus</name>
    <dbReference type="NCBI Taxonomy" id="2585196"/>
    <lineage>
        <taxon>Bacteria</taxon>
        <taxon>Bacillati</taxon>
        <taxon>Actinomycetota</taxon>
        <taxon>Actinomycetes</taxon>
        <taxon>Kitasatosporales</taxon>
        <taxon>Streptomycetaceae</taxon>
        <taxon>Streptomyces</taxon>
    </lineage>
</organism>
<dbReference type="GO" id="GO:0030435">
    <property type="term" value="P:sporulation resulting in formation of a cellular spore"/>
    <property type="evidence" value="ECO:0007669"/>
    <property type="project" value="UniProtKB-KW"/>
</dbReference>
<gene>
    <name evidence="7" type="primary">ssgB_5</name>
    <name evidence="7" type="ORF">SRB5_46960</name>
</gene>
<name>A0A7K0CM12_9ACTN</name>
<keyword evidence="5" id="KW-0717">Septation</keyword>
<keyword evidence="8" id="KW-1185">Reference proteome</keyword>
<dbReference type="InterPro" id="IPR038658">
    <property type="entry name" value="SsgB_sf"/>
</dbReference>
<keyword evidence="3 7" id="KW-0132">Cell division</keyword>
<dbReference type="EMBL" id="WEGJ01000022">
    <property type="protein sequence ID" value="MQY14528.1"/>
    <property type="molecule type" value="Genomic_DNA"/>
</dbReference>
<dbReference type="Proteomes" id="UP000466345">
    <property type="component" value="Unassembled WGS sequence"/>
</dbReference>
<evidence type="ECO:0000256" key="2">
    <source>
        <dbReference type="ARBA" id="ARBA00009323"/>
    </source>
</evidence>
<evidence type="ECO:0000256" key="5">
    <source>
        <dbReference type="ARBA" id="ARBA00023210"/>
    </source>
</evidence>
<comment type="subcellular location">
    <subcellularLocation>
        <location evidence="1">Cell septum</location>
    </subcellularLocation>
</comment>
<proteinExistence type="inferred from homology"/>
<keyword evidence="4" id="KW-0749">Sporulation</keyword>
<accession>A0A7K0CM12</accession>
<dbReference type="InterPro" id="IPR006776">
    <property type="entry name" value="SsgB"/>
</dbReference>
<keyword evidence="6" id="KW-0131">Cell cycle</keyword>
<reference evidence="7 8" key="1">
    <citation type="submission" date="2019-10" db="EMBL/GenBank/DDBJ databases">
        <title>Streptomyces smaragdinus sp. nov. and Streptomyces fabii sp. nov., isolated from the gut of fungus growing-termite Macrotermes natalensis.</title>
        <authorList>
            <person name="Schwitalla J."/>
            <person name="Benndorf R."/>
            <person name="Martin K."/>
            <person name="De Beer W."/>
            <person name="Kaster A.-K."/>
            <person name="Vollmers J."/>
            <person name="Poulsen M."/>
            <person name="Beemelmanns C."/>
        </authorList>
    </citation>
    <scope>NUCLEOTIDE SEQUENCE [LARGE SCALE GENOMIC DNA]</scope>
    <source>
        <strain evidence="7 8">RB5</strain>
    </source>
</reference>
<evidence type="ECO:0000256" key="4">
    <source>
        <dbReference type="ARBA" id="ARBA00022969"/>
    </source>
</evidence>
<dbReference type="Pfam" id="PF04686">
    <property type="entry name" value="SsgA"/>
    <property type="match status" value="1"/>
</dbReference>
<evidence type="ECO:0000256" key="1">
    <source>
        <dbReference type="ARBA" id="ARBA00004431"/>
    </source>
</evidence>
<evidence type="ECO:0000313" key="7">
    <source>
        <dbReference type="EMBL" id="MQY14528.1"/>
    </source>
</evidence>
<evidence type="ECO:0000256" key="3">
    <source>
        <dbReference type="ARBA" id="ARBA00022618"/>
    </source>
</evidence>
<dbReference type="Gene3D" id="2.30.31.20">
    <property type="entry name" value="Sporulation-specific cell division protein SsgB"/>
    <property type="match status" value="1"/>
</dbReference>
<dbReference type="GO" id="GO:0030428">
    <property type="term" value="C:cell septum"/>
    <property type="evidence" value="ECO:0007669"/>
    <property type="project" value="UniProtKB-SubCell"/>
</dbReference>
<comment type="caution">
    <text evidence="7">The sequence shown here is derived from an EMBL/GenBank/DDBJ whole genome shotgun (WGS) entry which is preliminary data.</text>
</comment>